<protein>
    <submittedName>
        <fullName evidence="1">Uncharacterized protein</fullName>
    </submittedName>
</protein>
<evidence type="ECO:0000313" key="1">
    <source>
        <dbReference type="EMBL" id="KAI4313661.1"/>
    </source>
</evidence>
<dbReference type="EMBL" id="CM039436">
    <property type="protein sequence ID" value="KAI4313661.1"/>
    <property type="molecule type" value="Genomic_DNA"/>
</dbReference>
<gene>
    <name evidence="1" type="ORF">L6164_026620</name>
</gene>
<dbReference type="Proteomes" id="UP000828941">
    <property type="component" value="Chromosome 11"/>
</dbReference>
<keyword evidence="2" id="KW-1185">Reference proteome</keyword>
<proteinExistence type="predicted"/>
<comment type="caution">
    <text evidence="1">The sequence shown here is derived from an EMBL/GenBank/DDBJ whole genome shotgun (WGS) entry which is preliminary data.</text>
</comment>
<accession>A0ACB9LQS1</accession>
<evidence type="ECO:0000313" key="2">
    <source>
        <dbReference type="Proteomes" id="UP000828941"/>
    </source>
</evidence>
<reference evidence="1 2" key="1">
    <citation type="journal article" date="2022" name="DNA Res.">
        <title>Chromosomal-level genome assembly of the orchid tree Bauhinia variegata (Leguminosae; Cercidoideae) supports the allotetraploid origin hypothesis of Bauhinia.</title>
        <authorList>
            <person name="Zhong Y."/>
            <person name="Chen Y."/>
            <person name="Zheng D."/>
            <person name="Pang J."/>
            <person name="Liu Y."/>
            <person name="Luo S."/>
            <person name="Meng S."/>
            <person name="Qian L."/>
            <person name="Wei D."/>
            <person name="Dai S."/>
            <person name="Zhou R."/>
        </authorList>
    </citation>
    <scope>NUCLEOTIDE SEQUENCE [LARGE SCALE GENOMIC DNA]</scope>
    <source>
        <strain evidence="1">BV-YZ2020</strain>
    </source>
</reference>
<name>A0ACB9LQS1_BAUVA</name>
<organism evidence="1 2">
    <name type="scientific">Bauhinia variegata</name>
    <name type="common">Purple orchid tree</name>
    <name type="synonym">Phanera variegata</name>
    <dbReference type="NCBI Taxonomy" id="167791"/>
    <lineage>
        <taxon>Eukaryota</taxon>
        <taxon>Viridiplantae</taxon>
        <taxon>Streptophyta</taxon>
        <taxon>Embryophyta</taxon>
        <taxon>Tracheophyta</taxon>
        <taxon>Spermatophyta</taxon>
        <taxon>Magnoliopsida</taxon>
        <taxon>eudicotyledons</taxon>
        <taxon>Gunneridae</taxon>
        <taxon>Pentapetalae</taxon>
        <taxon>rosids</taxon>
        <taxon>fabids</taxon>
        <taxon>Fabales</taxon>
        <taxon>Fabaceae</taxon>
        <taxon>Cercidoideae</taxon>
        <taxon>Cercideae</taxon>
        <taxon>Bauhiniinae</taxon>
        <taxon>Bauhinia</taxon>
    </lineage>
</organism>
<sequence length="100" mass="11774">MLMLPNGEAEIGKLTPHKMDSSKITNKNNPSETERKFQTQIRIAKISEKGYGIYKQEKNQKQPPEKVKNFKLLIEEMQPSLFQSLMLKFITKKFDFLQQR</sequence>